<feature type="compositionally biased region" description="Basic and acidic residues" evidence="1">
    <location>
        <begin position="135"/>
        <end position="144"/>
    </location>
</feature>
<dbReference type="EMBL" id="JBICCN010000326">
    <property type="protein sequence ID" value="KAL3077467.1"/>
    <property type="molecule type" value="Genomic_DNA"/>
</dbReference>
<evidence type="ECO:0000256" key="1">
    <source>
        <dbReference type="SAM" id="MobiDB-lite"/>
    </source>
</evidence>
<feature type="compositionally biased region" description="Low complexity" evidence="1">
    <location>
        <begin position="231"/>
        <end position="243"/>
    </location>
</feature>
<protein>
    <recommendedName>
        <fullName evidence="4">TAP42-like protein</fullName>
    </recommendedName>
</protein>
<feature type="region of interest" description="Disordered" evidence="1">
    <location>
        <begin position="135"/>
        <end position="157"/>
    </location>
</feature>
<dbReference type="PANTHER" id="PTHR10933">
    <property type="entry name" value="IMMUNOGLOBULIN-BINDING PROTEIN 1"/>
    <property type="match status" value="1"/>
</dbReference>
<dbReference type="Pfam" id="PF04177">
    <property type="entry name" value="TAP42"/>
    <property type="match status" value="1"/>
</dbReference>
<evidence type="ECO:0008006" key="4">
    <source>
        <dbReference type="Google" id="ProtNLM"/>
    </source>
</evidence>
<reference evidence="2 3" key="1">
    <citation type="submission" date="2024-10" db="EMBL/GenBank/DDBJ databases">
        <authorList>
            <person name="Kim D."/>
        </authorList>
    </citation>
    <scope>NUCLEOTIDE SEQUENCE [LARGE SCALE GENOMIC DNA]</scope>
    <source>
        <strain evidence="2">Taebaek</strain>
    </source>
</reference>
<dbReference type="InterPro" id="IPR007304">
    <property type="entry name" value="TAP46-like"/>
</dbReference>
<gene>
    <name evidence="2" type="ORF">niasHS_012173</name>
</gene>
<organism evidence="2 3">
    <name type="scientific">Heterodera schachtii</name>
    <name type="common">Sugarbeet cyst nematode worm</name>
    <name type="synonym">Tylenchus schachtii</name>
    <dbReference type="NCBI Taxonomy" id="97005"/>
    <lineage>
        <taxon>Eukaryota</taxon>
        <taxon>Metazoa</taxon>
        <taxon>Ecdysozoa</taxon>
        <taxon>Nematoda</taxon>
        <taxon>Chromadorea</taxon>
        <taxon>Rhabditida</taxon>
        <taxon>Tylenchina</taxon>
        <taxon>Tylenchomorpha</taxon>
        <taxon>Tylenchoidea</taxon>
        <taxon>Heteroderidae</taxon>
        <taxon>Heteroderinae</taxon>
        <taxon>Heterodera</taxon>
    </lineage>
</organism>
<comment type="caution">
    <text evidence="2">The sequence shown here is derived from an EMBL/GenBank/DDBJ whole genome shotgun (WGS) entry which is preliminary data.</text>
</comment>
<feature type="compositionally biased region" description="Basic and acidic residues" evidence="1">
    <location>
        <begin position="324"/>
        <end position="341"/>
    </location>
</feature>
<dbReference type="InterPro" id="IPR038511">
    <property type="entry name" value="TAP42/TAP46-like_sf"/>
</dbReference>
<dbReference type="Proteomes" id="UP001620645">
    <property type="component" value="Unassembled WGS sequence"/>
</dbReference>
<evidence type="ECO:0000313" key="2">
    <source>
        <dbReference type="EMBL" id="KAL3077467.1"/>
    </source>
</evidence>
<keyword evidence="3" id="KW-1185">Reference proteome</keyword>
<accession>A0ABD2IB83</accession>
<dbReference type="PANTHER" id="PTHR10933:SF9">
    <property type="entry name" value="IMMUNOGLOBULIN-BINDING PROTEIN 1"/>
    <property type="match status" value="1"/>
</dbReference>
<feature type="region of interest" description="Disordered" evidence="1">
    <location>
        <begin position="291"/>
        <end position="351"/>
    </location>
</feature>
<name>A0ABD2IB83_HETSC</name>
<feature type="region of interest" description="Disordered" evidence="1">
    <location>
        <begin position="227"/>
        <end position="248"/>
    </location>
</feature>
<feature type="compositionally biased region" description="Acidic residues" evidence="1">
    <location>
        <begin position="313"/>
        <end position="323"/>
    </location>
</feature>
<sequence length="351" mass="40604">MSHSQSEKSLDHQFDRCECVVDDLLKGRLGDSQSAQKNNILRECIQSLQSVAKTIDGLSLFSANDSVEELPTNSLRFLLVPAYLATALQEIGVEMDKRGAYLRASKTYYREFLQNMSIFGLINFRLSWLNEDERNSDDQQKENGRNQSKLISSFDDAKARRQRTISRLQQLEQLEKTVEQLKNEKRRNDDEAAQRELIFALLRLWSIRSVKELEMIEEELKMVEQFETRNSHPSSHSDSASTSKDVQFSEPARLKPLIIARSEAQKRVFGLGYPSVPTVTVDEWYNEMQKSGTFGKGPMPSSFKIDQRKTHEDDETEEGEEEEERKRQEQIGRDEWKDMNRRGCGNTYNKG</sequence>
<proteinExistence type="predicted"/>
<evidence type="ECO:0000313" key="3">
    <source>
        <dbReference type="Proteomes" id="UP001620645"/>
    </source>
</evidence>
<dbReference type="Gene3D" id="1.25.40.540">
    <property type="entry name" value="TAP42-like family"/>
    <property type="match status" value="1"/>
</dbReference>
<dbReference type="AlphaFoldDB" id="A0ABD2IB83"/>